<dbReference type="Proteomes" id="UP001057402">
    <property type="component" value="Chromosome 7"/>
</dbReference>
<reference evidence="2" key="1">
    <citation type="journal article" date="2023" name="Front. Plant Sci.">
        <title>Chromosomal-level genome assembly of Melastoma candidum provides insights into trichome evolution.</title>
        <authorList>
            <person name="Zhong Y."/>
            <person name="Wu W."/>
            <person name="Sun C."/>
            <person name="Zou P."/>
            <person name="Liu Y."/>
            <person name="Dai S."/>
            <person name="Zhou R."/>
        </authorList>
    </citation>
    <scope>NUCLEOTIDE SEQUENCE [LARGE SCALE GENOMIC DNA]</scope>
</reference>
<protein>
    <submittedName>
        <fullName evidence="1">Uncharacterized protein</fullName>
    </submittedName>
</protein>
<evidence type="ECO:0000313" key="2">
    <source>
        <dbReference type="Proteomes" id="UP001057402"/>
    </source>
</evidence>
<sequence>MSESHGSSSFHNLQAEKDPESNFSLDLDRLLEDYLIKICAGQATDVDHVNFAEAALLVQGSVQVYSRKVEYLYSLVLHTLEFISNQGRHQSQVADRSAPADHEESTSSRVPLEDEDSFWVSNDVPVDPKNLLDSSAEETTLIQQFVKAPANLVVLEGDCLDTSDAVGELESYLLASSELYHDFILLDRCDAETVNSFLSTNKPGDGVSNAWSSHKSFLSPRGRSGASAPKASAGKSCSNVNQSPHIGRSAGVDDAGLGCPANDDFQNYEFDNVSNADYASRDDDDSEEGDDPWKPLNPHEPGTLKVKPFKRVKGHGRAHTDLRKKFSLANIFPLARRHGTISPEFRNLWEKQHALDKKQNHTTSPPLFEKLRQSLIDGARETHNSFRSFEENGDDNEYDNGEFEFAEPNIGIIEDRDNNGVEEDEPRERHDSAACLGGDEAESLTSDPPVSLEDLCRSHLDALLANITETEMQTELAGRVSNWKQKIEQNLEEQESLPPFDIHEYGERVLDKLSHDEVPGSSTSFADIVRGQEKHDVARTFSALLQLVNNEDVHLDRRDGVSTLCYTAANSFYVGLTGQNRREPRIKLPSPKERVKVPLGQSPKGGRNKHRRQGSSDSLSERRSRMTSSKLGAVGCSREGKRQRSSGHIRPANEAVSNS</sequence>
<keyword evidence="2" id="KW-1185">Reference proteome</keyword>
<comment type="caution">
    <text evidence="1">The sequence shown here is derived from an EMBL/GenBank/DDBJ whole genome shotgun (WGS) entry which is preliminary data.</text>
</comment>
<accession>A0ACB9NQZ1</accession>
<organism evidence="1 2">
    <name type="scientific">Melastoma candidum</name>
    <dbReference type="NCBI Taxonomy" id="119954"/>
    <lineage>
        <taxon>Eukaryota</taxon>
        <taxon>Viridiplantae</taxon>
        <taxon>Streptophyta</taxon>
        <taxon>Embryophyta</taxon>
        <taxon>Tracheophyta</taxon>
        <taxon>Spermatophyta</taxon>
        <taxon>Magnoliopsida</taxon>
        <taxon>eudicotyledons</taxon>
        <taxon>Gunneridae</taxon>
        <taxon>Pentapetalae</taxon>
        <taxon>rosids</taxon>
        <taxon>malvids</taxon>
        <taxon>Myrtales</taxon>
        <taxon>Melastomataceae</taxon>
        <taxon>Melastomatoideae</taxon>
        <taxon>Melastomateae</taxon>
        <taxon>Melastoma</taxon>
    </lineage>
</organism>
<gene>
    <name evidence="1" type="ORF">MLD38_023571</name>
</gene>
<name>A0ACB9NQZ1_9MYRT</name>
<dbReference type="EMBL" id="CM042886">
    <property type="protein sequence ID" value="KAI4338523.1"/>
    <property type="molecule type" value="Genomic_DNA"/>
</dbReference>
<proteinExistence type="predicted"/>
<evidence type="ECO:0000313" key="1">
    <source>
        <dbReference type="EMBL" id="KAI4338523.1"/>
    </source>
</evidence>